<gene>
    <name evidence="2" type="ORF">O181_054023</name>
</gene>
<comment type="caution">
    <text evidence="2">The sequence shown here is derived from an EMBL/GenBank/DDBJ whole genome shotgun (WGS) entry which is preliminary data.</text>
</comment>
<reference evidence="2" key="1">
    <citation type="submission" date="2021-03" db="EMBL/GenBank/DDBJ databases">
        <title>Draft genome sequence of rust myrtle Austropuccinia psidii MF-1, a brazilian biotype.</title>
        <authorList>
            <person name="Quecine M.C."/>
            <person name="Pachon D.M.R."/>
            <person name="Bonatelli M.L."/>
            <person name="Correr F.H."/>
            <person name="Franceschini L.M."/>
            <person name="Leite T.F."/>
            <person name="Margarido G.R.A."/>
            <person name="Almeida C.A."/>
            <person name="Ferrarezi J.A."/>
            <person name="Labate C.A."/>
        </authorList>
    </citation>
    <scope>NUCLEOTIDE SEQUENCE</scope>
    <source>
        <strain evidence="2">MF-1</strain>
    </source>
</reference>
<keyword evidence="3" id="KW-1185">Reference proteome</keyword>
<evidence type="ECO:0000313" key="3">
    <source>
        <dbReference type="Proteomes" id="UP000765509"/>
    </source>
</evidence>
<accession>A0A9Q3E5H7</accession>
<proteinExistence type="predicted"/>
<sequence>MRGDEQVLRQRDNEENGAESNIGLDDDDLKLGQGFGGGLMSQGSIQILRNVMLTMIIPAGASILPTNLGSAKYGRLKAAQWLTLYTLVMPLVILDIYIEGQGTIHVESNRGRFLQNTGDLIQCMRIACTRVLRDGHVGRFYNSYSWYTVTLQKIFKNPRVKPNHHYALHIPEELKIWGPLLGVAAFSGERIIGILQKIPTNGKIG</sequence>
<organism evidence="2 3">
    <name type="scientific">Austropuccinia psidii MF-1</name>
    <dbReference type="NCBI Taxonomy" id="1389203"/>
    <lineage>
        <taxon>Eukaryota</taxon>
        <taxon>Fungi</taxon>
        <taxon>Dikarya</taxon>
        <taxon>Basidiomycota</taxon>
        <taxon>Pucciniomycotina</taxon>
        <taxon>Pucciniomycetes</taxon>
        <taxon>Pucciniales</taxon>
        <taxon>Sphaerophragmiaceae</taxon>
        <taxon>Austropuccinia</taxon>
    </lineage>
</organism>
<evidence type="ECO:0000313" key="2">
    <source>
        <dbReference type="EMBL" id="MBW0514308.1"/>
    </source>
</evidence>
<feature type="region of interest" description="Disordered" evidence="1">
    <location>
        <begin position="1"/>
        <end position="25"/>
    </location>
</feature>
<dbReference type="EMBL" id="AVOT02023933">
    <property type="protein sequence ID" value="MBW0514308.1"/>
    <property type="molecule type" value="Genomic_DNA"/>
</dbReference>
<protein>
    <submittedName>
        <fullName evidence="2">Uncharacterized protein</fullName>
    </submittedName>
</protein>
<evidence type="ECO:0000256" key="1">
    <source>
        <dbReference type="SAM" id="MobiDB-lite"/>
    </source>
</evidence>
<dbReference type="AlphaFoldDB" id="A0A9Q3E5H7"/>
<feature type="compositionally biased region" description="Basic and acidic residues" evidence="1">
    <location>
        <begin position="1"/>
        <end position="14"/>
    </location>
</feature>
<dbReference type="Proteomes" id="UP000765509">
    <property type="component" value="Unassembled WGS sequence"/>
</dbReference>
<dbReference type="OrthoDB" id="2506124at2759"/>
<name>A0A9Q3E5H7_9BASI</name>